<keyword evidence="1" id="KW-0472">Membrane</keyword>
<comment type="caution">
    <text evidence="2">The sequence shown here is derived from an EMBL/GenBank/DDBJ whole genome shotgun (WGS) entry which is preliminary data.</text>
</comment>
<sequence length="55" mass="6075">MNSSPFTSWEGVATCFTFADNPTMIAVLLALSVTAFAGFMYTIIKHENDAFDNHK</sequence>
<name>A0A9X3IR73_9GAMM</name>
<keyword evidence="1" id="KW-0812">Transmembrane</keyword>
<dbReference type="Proteomes" id="UP001150830">
    <property type="component" value="Unassembled WGS sequence"/>
</dbReference>
<reference evidence="2" key="1">
    <citation type="submission" date="2022-11" db="EMBL/GenBank/DDBJ databases">
        <title>Parathalassolutuus dongxingensis gen. nov., sp. nov., a novel member of family Oceanospirillaceae isolated from a coastal shrimp pond in Guangxi, China.</title>
        <authorList>
            <person name="Chen H."/>
        </authorList>
    </citation>
    <scope>NUCLEOTIDE SEQUENCE</scope>
    <source>
        <strain evidence="2">G-43</strain>
    </source>
</reference>
<keyword evidence="1" id="KW-1133">Transmembrane helix</keyword>
<evidence type="ECO:0000256" key="1">
    <source>
        <dbReference type="SAM" id="Phobius"/>
    </source>
</evidence>
<evidence type="ECO:0000313" key="3">
    <source>
        <dbReference type="Proteomes" id="UP001150830"/>
    </source>
</evidence>
<protein>
    <submittedName>
        <fullName evidence="2">Uncharacterized protein</fullName>
    </submittedName>
</protein>
<proteinExistence type="predicted"/>
<dbReference type="AlphaFoldDB" id="A0A9X3IR73"/>
<gene>
    <name evidence="2" type="ORF">OUO13_01905</name>
</gene>
<feature type="transmembrane region" description="Helical" evidence="1">
    <location>
        <begin position="24"/>
        <end position="44"/>
    </location>
</feature>
<dbReference type="RefSeq" id="WP_283172154.1">
    <property type="nucleotide sequence ID" value="NZ_JAPNOA010000007.1"/>
</dbReference>
<dbReference type="EMBL" id="JAPNOA010000007">
    <property type="protein sequence ID" value="MCY0963935.1"/>
    <property type="molecule type" value="Genomic_DNA"/>
</dbReference>
<keyword evidence="3" id="KW-1185">Reference proteome</keyword>
<evidence type="ECO:0000313" key="2">
    <source>
        <dbReference type="EMBL" id="MCY0963935.1"/>
    </source>
</evidence>
<organism evidence="2 3">
    <name type="scientific">Parathalassolituus penaei</name>
    <dbReference type="NCBI Taxonomy" id="2997323"/>
    <lineage>
        <taxon>Bacteria</taxon>
        <taxon>Pseudomonadati</taxon>
        <taxon>Pseudomonadota</taxon>
        <taxon>Gammaproteobacteria</taxon>
        <taxon>Oceanospirillales</taxon>
        <taxon>Oceanospirillaceae</taxon>
        <taxon>Parathalassolituus</taxon>
    </lineage>
</organism>
<accession>A0A9X3IR73</accession>